<dbReference type="AlphaFoldDB" id="A0A136IKE3"/>
<dbReference type="GO" id="GO:0009308">
    <property type="term" value="P:amine metabolic process"/>
    <property type="evidence" value="ECO:0007669"/>
    <property type="project" value="InterPro"/>
</dbReference>
<proteinExistence type="predicted"/>
<dbReference type="GO" id="GO:0005507">
    <property type="term" value="F:copper ion binding"/>
    <property type="evidence" value="ECO:0007669"/>
    <property type="project" value="InterPro"/>
</dbReference>
<dbReference type="Gene3D" id="3.10.450.40">
    <property type="match status" value="1"/>
</dbReference>
<dbReference type="EMBL" id="KQ964282">
    <property type="protein sequence ID" value="KXJ85430.1"/>
    <property type="molecule type" value="Genomic_DNA"/>
</dbReference>
<dbReference type="Proteomes" id="UP000070501">
    <property type="component" value="Unassembled WGS sequence"/>
</dbReference>
<dbReference type="InterPro" id="IPR015800">
    <property type="entry name" value="Cu_amine_oxidase_N2"/>
</dbReference>
<accession>A0A136IKE3</accession>
<dbReference type="InterPro" id="IPR016182">
    <property type="entry name" value="Cu_amine_oxidase_N-reg"/>
</dbReference>
<dbReference type="OrthoDB" id="10460372at2759"/>
<organism evidence="2 3">
    <name type="scientific">Microdochium bolleyi</name>
    <dbReference type="NCBI Taxonomy" id="196109"/>
    <lineage>
        <taxon>Eukaryota</taxon>
        <taxon>Fungi</taxon>
        <taxon>Dikarya</taxon>
        <taxon>Ascomycota</taxon>
        <taxon>Pezizomycotina</taxon>
        <taxon>Sordariomycetes</taxon>
        <taxon>Xylariomycetidae</taxon>
        <taxon>Xylariales</taxon>
        <taxon>Microdochiaceae</taxon>
        <taxon>Microdochium</taxon>
    </lineage>
</organism>
<gene>
    <name evidence="2" type="ORF">Micbo1qcDRAFT_169430</name>
</gene>
<keyword evidence="3" id="KW-1185">Reference proteome</keyword>
<reference evidence="3" key="1">
    <citation type="submission" date="2016-02" db="EMBL/GenBank/DDBJ databases">
        <title>Draft genome sequence of Microdochium bolleyi, a fungal endophyte of beachgrass.</title>
        <authorList>
            <consortium name="DOE Joint Genome Institute"/>
            <person name="David A.S."/>
            <person name="May G."/>
            <person name="Haridas S."/>
            <person name="Lim J."/>
            <person name="Wang M."/>
            <person name="Labutti K."/>
            <person name="Lipzen A."/>
            <person name="Barry K."/>
            <person name="Grigoriev I.V."/>
        </authorList>
    </citation>
    <scope>NUCLEOTIDE SEQUENCE [LARGE SCALE GENOMIC DNA]</scope>
    <source>
        <strain evidence="3">J235TASD1</strain>
    </source>
</reference>
<dbReference type="GO" id="GO:0048038">
    <property type="term" value="F:quinone binding"/>
    <property type="evidence" value="ECO:0007669"/>
    <property type="project" value="InterPro"/>
</dbReference>
<dbReference type="InParanoid" id="A0A136IKE3"/>
<dbReference type="SUPFAM" id="SSF54416">
    <property type="entry name" value="Amine oxidase N-terminal region"/>
    <property type="match status" value="1"/>
</dbReference>
<dbReference type="GO" id="GO:0008131">
    <property type="term" value="F:primary methylamine oxidase activity"/>
    <property type="evidence" value="ECO:0007669"/>
    <property type="project" value="InterPro"/>
</dbReference>
<evidence type="ECO:0000313" key="2">
    <source>
        <dbReference type="EMBL" id="KXJ85430.1"/>
    </source>
</evidence>
<dbReference type="STRING" id="196109.A0A136IKE3"/>
<evidence type="ECO:0000313" key="3">
    <source>
        <dbReference type="Proteomes" id="UP000070501"/>
    </source>
</evidence>
<feature type="non-terminal residue" evidence="2">
    <location>
        <position position="188"/>
    </location>
</feature>
<feature type="domain" description="Copper amine oxidase N2-terminal" evidence="1">
    <location>
        <begin position="105"/>
        <end position="188"/>
    </location>
</feature>
<protein>
    <submittedName>
        <fullName evidence="2">Copper amine oxidase</fullName>
    </submittedName>
</protein>
<name>A0A136IKE3_9PEZI</name>
<sequence>MSRSPRSLNIPLGLLVQASPHYSANSPTVQSLSKDDRFIPSPTKGNIPPIGASSSWLVWHSRSTRTTTTMLLDTSSIPGYTIYRDEDTGSFSNDAVAVAPGRPVHPLDSLSLEEIPIAAKLMRKHAHPKQLKFNCITLREPRKAEYAAFKERRGPRPDRRAFAIVLVRGAAETIEAVVNLTSGVVEQW</sequence>
<dbReference type="Pfam" id="PF02727">
    <property type="entry name" value="Cu_amine_oxidN2"/>
    <property type="match status" value="1"/>
</dbReference>
<evidence type="ECO:0000259" key="1">
    <source>
        <dbReference type="Pfam" id="PF02727"/>
    </source>
</evidence>